<evidence type="ECO:0000256" key="4">
    <source>
        <dbReference type="SAM" id="MobiDB-lite"/>
    </source>
</evidence>
<sequence length="749" mass="84923">MPMKHHFSVSQQTIKLILHGATGILCQAIFEVHLCRPPQRPLPLTLRSYSSQHRDGDDKEEPDRSVQKPKPTTKTKRAQSMALLINTTPWSAGLESALSSLCPSPTKTTVDQTLRLVKSPQKALRFFDWVQQMSFAHNDRSFFLMLEILGRSRNLNIARNFLLSIEKRSGGLIKPGDKFFNSLIRSYGNAGLFQESIKIFTMMKSIGVSPSVVTFNSLLLILLKRGRTNMAKSVFDEMLSTFGVTPDVYTFNILIRGFCKNSLVHEAFRFFKEMERFKCDPDVVTYNTIVDGLCRAGKVNTACNVVKGMGRKVADLNPNVVTYTTLIRGYCMKQDIDEALVTFEEMLNRGLKPSRVTYNTLIKGLSEARKLDKIREILERAKGFTPDTCTFNTLINVHCIGGNLVEALNMFERMKRLRVLPDSATYSVLIRSLCQKVDFEGAEKLFDELSEKEILLSETGCTPLVAAYNPMFEYLCGNGKTKKAERVFRQLMRRGTQDPSTFKTLIMGHCKEGTFDAGYQLLILMLRREYMPDFETYDSLINGLLQKGEALVAQQTLEKMLKSSHLPRTSTFHSILTDLVKKKHARESASMIMLMLEKRTRQNIGLSTNAVILLFGSGLKEKAFQIVGLLYDNGFEVEMKEVIAFLCQSRKLLEAHKMLLFSLEKNHSIDIDMCSTVIEGFCKIHKLSEAFQLYYELVEKGVHQQLSCLEDLKKALEANGRQGEADFVSKKMPKQLQPDKAPKLDYFTG</sequence>
<dbReference type="NCBIfam" id="TIGR00756">
    <property type="entry name" value="PPR"/>
    <property type="match status" value="10"/>
</dbReference>
<gene>
    <name evidence="5" type="ORF">JRO89_XS01G0023200</name>
</gene>
<feature type="compositionally biased region" description="Basic and acidic residues" evidence="4">
    <location>
        <begin position="52"/>
        <end position="66"/>
    </location>
</feature>
<feature type="repeat" description="PPR" evidence="3">
    <location>
        <begin position="247"/>
        <end position="281"/>
    </location>
</feature>
<feature type="repeat" description="PPR" evidence="3">
    <location>
        <begin position="498"/>
        <end position="532"/>
    </location>
</feature>
<feature type="region of interest" description="Disordered" evidence="4">
    <location>
        <begin position="45"/>
        <end position="77"/>
    </location>
</feature>
<accession>A0ABQ8III1</accession>
<dbReference type="SUPFAM" id="SSF81901">
    <property type="entry name" value="HCP-like"/>
    <property type="match status" value="1"/>
</dbReference>
<dbReference type="Pfam" id="PF01535">
    <property type="entry name" value="PPR"/>
    <property type="match status" value="2"/>
</dbReference>
<reference evidence="5 6" key="1">
    <citation type="submission" date="2021-02" db="EMBL/GenBank/DDBJ databases">
        <title>Plant Genome Project.</title>
        <authorList>
            <person name="Zhang R.-G."/>
        </authorList>
    </citation>
    <scope>NUCLEOTIDE SEQUENCE [LARGE SCALE GENOMIC DNA]</scope>
    <source>
        <tissue evidence="5">Leaves</tissue>
    </source>
</reference>
<feature type="repeat" description="PPR" evidence="3">
    <location>
        <begin position="319"/>
        <end position="353"/>
    </location>
</feature>
<keyword evidence="2" id="KW-0677">Repeat</keyword>
<feature type="repeat" description="PPR" evidence="3">
    <location>
        <begin position="422"/>
        <end position="456"/>
    </location>
</feature>
<dbReference type="InterPro" id="IPR002885">
    <property type="entry name" value="PPR_rpt"/>
</dbReference>
<dbReference type="EMBL" id="JAFEMO010000001">
    <property type="protein sequence ID" value="KAH7576254.1"/>
    <property type="molecule type" value="Genomic_DNA"/>
</dbReference>
<proteinExistence type="inferred from homology"/>
<evidence type="ECO:0000256" key="1">
    <source>
        <dbReference type="ARBA" id="ARBA00007626"/>
    </source>
</evidence>
<protein>
    <recommendedName>
        <fullName evidence="7">Pentatricopeptide repeat-containing protein</fullName>
    </recommendedName>
</protein>
<feature type="repeat" description="PPR" evidence="3">
    <location>
        <begin position="387"/>
        <end position="421"/>
    </location>
</feature>
<feature type="repeat" description="PPR" evidence="3">
    <location>
        <begin position="176"/>
        <end position="210"/>
    </location>
</feature>
<dbReference type="PANTHER" id="PTHR47938:SF35">
    <property type="entry name" value="PENTATRICOPEPTIDE REPEAT-CONTAINING PROTEIN 4, MITOCHONDRIAL-RELATED"/>
    <property type="match status" value="1"/>
</dbReference>
<feature type="repeat" description="PPR" evidence="3">
    <location>
        <begin position="533"/>
        <end position="567"/>
    </location>
</feature>
<evidence type="ECO:0000313" key="6">
    <source>
        <dbReference type="Proteomes" id="UP000827721"/>
    </source>
</evidence>
<name>A0ABQ8III1_9ROSI</name>
<evidence type="ECO:0000256" key="2">
    <source>
        <dbReference type="ARBA" id="ARBA00022737"/>
    </source>
</evidence>
<dbReference type="PROSITE" id="PS51375">
    <property type="entry name" value="PPR"/>
    <property type="match status" value="10"/>
</dbReference>
<dbReference type="Proteomes" id="UP000827721">
    <property type="component" value="Unassembled WGS sequence"/>
</dbReference>
<dbReference type="Pfam" id="PF13041">
    <property type="entry name" value="PPR_2"/>
    <property type="match status" value="5"/>
</dbReference>
<feature type="repeat" description="PPR" evidence="3">
    <location>
        <begin position="670"/>
        <end position="704"/>
    </location>
</feature>
<keyword evidence="6" id="KW-1185">Reference proteome</keyword>
<evidence type="ECO:0000256" key="3">
    <source>
        <dbReference type="PROSITE-ProRule" id="PRU00708"/>
    </source>
</evidence>
<feature type="repeat" description="PPR" evidence="3">
    <location>
        <begin position="282"/>
        <end position="312"/>
    </location>
</feature>
<organism evidence="5 6">
    <name type="scientific">Xanthoceras sorbifolium</name>
    <dbReference type="NCBI Taxonomy" id="99658"/>
    <lineage>
        <taxon>Eukaryota</taxon>
        <taxon>Viridiplantae</taxon>
        <taxon>Streptophyta</taxon>
        <taxon>Embryophyta</taxon>
        <taxon>Tracheophyta</taxon>
        <taxon>Spermatophyta</taxon>
        <taxon>Magnoliopsida</taxon>
        <taxon>eudicotyledons</taxon>
        <taxon>Gunneridae</taxon>
        <taxon>Pentapetalae</taxon>
        <taxon>rosids</taxon>
        <taxon>malvids</taxon>
        <taxon>Sapindales</taxon>
        <taxon>Sapindaceae</taxon>
        <taxon>Xanthoceroideae</taxon>
        <taxon>Xanthoceras</taxon>
    </lineage>
</organism>
<evidence type="ECO:0000313" key="5">
    <source>
        <dbReference type="EMBL" id="KAH7576254.1"/>
    </source>
</evidence>
<evidence type="ECO:0008006" key="7">
    <source>
        <dbReference type="Google" id="ProtNLM"/>
    </source>
</evidence>
<comment type="caution">
    <text evidence="5">The sequence shown here is derived from an EMBL/GenBank/DDBJ whole genome shotgun (WGS) entry which is preliminary data.</text>
</comment>
<feature type="repeat" description="PPR" evidence="3">
    <location>
        <begin position="211"/>
        <end position="246"/>
    </location>
</feature>
<dbReference type="Gene3D" id="1.25.40.10">
    <property type="entry name" value="Tetratricopeptide repeat domain"/>
    <property type="match status" value="6"/>
</dbReference>
<dbReference type="PANTHER" id="PTHR47938">
    <property type="entry name" value="RESPIRATORY COMPLEX I CHAPERONE (CIA84), PUTATIVE (AFU_ORTHOLOGUE AFUA_2G06020)-RELATED"/>
    <property type="match status" value="1"/>
</dbReference>
<dbReference type="InterPro" id="IPR011990">
    <property type="entry name" value="TPR-like_helical_dom_sf"/>
</dbReference>
<comment type="similarity">
    <text evidence="1">Belongs to the PPR family. P subfamily.</text>
</comment>